<dbReference type="AlphaFoldDB" id="A0A941DJI7"/>
<dbReference type="PROSITE" id="PS51257">
    <property type="entry name" value="PROKAR_LIPOPROTEIN"/>
    <property type="match status" value="1"/>
</dbReference>
<dbReference type="EMBL" id="JAGSPN010000005">
    <property type="protein sequence ID" value="MBR7782162.1"/>
    <property type="molecule type" value="Genomic_DNA"/>
</dbReference>
<keyword evidence="3" id="KW-1185">Reference proteome</keyword>
<dbReference type="Proteomes" id="UP000680067">
    <property type="component" value="Unassembled WGS sequence"/>
</dbReference>
<dbReference type="RefSeq" id="WP_212687507.1">
    <property type="nucleotide sequence ID" value="NZ_JAGSPN010000005.1"/>
</dbReference>
<protein>
    <submittedName>
        <fullName evidence="2">DUF3833 domain-containing protein</fullName>
    </submittedName>
</protein>
<dbReference type="InterPro" id="IPR024409">
    <property type="entry name" value="DUF3833"/>
</dbReference>
<organism evidence="2 3">
    <name type="scientific">Undibacterium luofuense</name>
    <dbReference type="NCBI Taxonomy" id="2828733"/>
    <lineage>
        <taxon>Bacteria</taxon>
        <taxon>Pseudomonadati</taxon>
        <taxon>Pseudomonadota</taxon>
        <taxon>Betaproteobacteria</taxon>
        <taxon>Burkholderiales</taxon>
        <taxon>Oxalobacteraceae</taxon>
        <taxon>Undibacterium</taxon>
    </lineage>
</organism>
<feature type="chain" id="PRO_5036838504" evidence="1">
    <location>
        <begin position="24"/>
        <end position="189"/>
    </location>
</feature>
<feature type="signal peptide" evidence="1">
    <location>
        <begin position="1"/>
        <end position="23"/>
    </location>
</feature>
<name>A0A941DJI7_9BURK</name>
<accession>A0A941DJI7</accession>
<keyword evidence="1" id="KW-0732">Signal</keyword>
<dbReference type="Pfam" id="PF12915">
    <property type="entry name" value="DUF3833"/>
    <property type="match status" value="1"/>
</dbReference>
<reference evidence="2" key="1">
    <citation type="submission" date="2021-04" db="EMBL/GenBank/DDBJ databases">
        <title>novel species isolated from subtropical streams in China.</title>
        <authorList>
            <person name="Lu H."/>
        </authorList>
    </citation>
    <scope>NUCLEOTIDE SEQUENCE</scope>
    <source>
        <strain evidence="2">LFS511W</strain>
    </source>
</reference>
<evidence type="ECO:0000313" key="2">
    <source>
        <dbReference type="EMBL" id="MBR7782162.1"/>
    </source>
</evidence>
<comment type="caution">
    <text evidence="2">The sequence shown here is derived from an EMBL/GenBank/DDBJ whole genome shotgun (WGS) entry which is preliminary data.</text>
</comment>
<sequence length="189" mass="21135">MMFRSVPRLRSIAVRTFTGLLTAALLSSCASTMDISRYNNERPVLQVENYFNGKLDAWGMFQDRSGDIVKRFTVEMDCQWNGDTGTLNEYFTYSDGTKQTRIWTLKKTGDGKLTGTAADVVGEAQGEVAGNTLHLRYVLALPVDGRIINVNMDDVMVLMDQQVMLNRAVMSKFGVQLGTVTLSFRKRQG</sequence>
<evidence type="ECO:0000313" key="3">
    <source>
        <dbReference type="Proteomes" id="UP000680067"/>
    </source>
</evidence>
<proteinExistence type="predicted"/>
<evidence type="ECO:0000256" key="1">
    <source>
        <dbReference type="SAM" id="SignalP"/>
    </source>
</evidence>
<gene>
    <name evidence="2" type="ORF">KDM89_08420</name>
</gene>